<dbReference type="Proteomes" id="UP000585638">
    <property type="component" value="Unassembled WGS sequence"/>
</dbReference>
<reference evidence="3 4" key="1">
    <citation type="submission" date="2020-08" db="EMBL/GenBank/DDBJ databases">
        <title>Sequencing the genomes of 1000 actinobacteria strains.</title>
        <authorList>
            <person name="Klenk H.-P."/>
        </authorList>
    </citation>
    <scope>NUCLEOTIDE SEQUENCE [LARGE SCALE GENOMIC DNA]</scope>
    <source>
        <strain evidence="3 4">DSM 43851</strain>
    </source>
</reference>
<dbReference type="InterPro" id="IPR032710">
    <property type="entry name" value="NTF2-like_dom_sf"/>
</dbReference>
<evidence type="ECO:0000256" key="1">
    <source>
        <dbReference type="ARBA" id="ARBA00009570"/>
    </source>
</evidence>
<dbReference type="InterPro" id="IPR000391">
    <property type="entry name" value="Rng_hydr_dOase-bsu"/>
</dbReference>
<comment type="caution">
    <text evidence="3">The sequence shown here is derived from an EMBL/GenBank/DDBJ whole genome shotgun (WGS) entry which is preliminary data.</text>
</comment>
<keyword evidence="3" id="KW-0223">Dioxygenase</keyword>
<dbReference type="Pfam" id="PF00866">
    <property type="entry name" value="Ring_hydroxyl_B"/>
    <property type="match status" value="1"/>
</dbReference>
<proteinExistence type="inferred from homology"/>
<name>A0A7W9KFC4_9PSEU</name>
<organism evidence="3 4">
    <name type="scientific">Kutzneria kofuensis</name>
    <dbReference type="NCBI Taxonomy" id="103725"/>
    <lineage>
        <taxon>Bacteria</taxon>
        <taxon>Bacillati</taxon>
        <taxon>Actinomycetota</taxon>
        <taxon>Actinomycetes</taxon>
        <taxon>Pseudonocardiales</taxon>
        <taxon>Pseudonocardiaceae</taxon>
        <taxon>Kutzneria</taxon>
    </lineage>
</organism>
<evidence type="ECO:0000256" key="2">
    <source>
        <dbReference type="ARBA" id="ARBA00023002"/>
    </source>
</evidence>
<dbReference type="GO" id="GO:0051213">
    <property type="term" value="F:dioxygenase activity"/>
    <property type="evidence" value="ECO:0007669"/>
    <property type="project" value="UniProtKB-KW"/>
</dbReference>
<dbReference type="SUPFAM" id="SSF54427">
    <property type="entry name" value="NTF2-like"/>
    <property type="match status" value="1"/>
</dbReference>
<keyword evidence="4" id="KW-1185">Reference proteome</keyword>
<dbReference type="EC" id="1.14.12.-" evidence="3"/>
<dbReference type="EMBL" id="JACHIR010000001">
    <property type="protein sequence ID" value="MBB5891385.1"/>
    <property type="molecule type" value="Genomic_DNA"/>
</dbReference>
<dbReference type="Gene3D" id="3.10.450.50">
    <property type="match status" value="1"/>
</dbReference>
<dbReference type="PANTHER" id="PTHR41534">
    <property type="entry name" value="BLR3401 PROTEIN"/>
    <property type="match status" value="1"/>
</dbReference>
<dbReference type="PANTHER" id="PTHR41534:SF2">
    <property type="entry name" value="3-PHENYLPROPIONATE_CINNAMIC ACID DIOXYGENASE SUBUNIT BETA"/>
    <property type="match status" value="1"/>
</dbReference>
<dbReference type="AlphaFoldDB" id="A0A7W9KFC4"/>
<gene>
    <name evidence="3" type="ORF">BJ998_002581</name>
</gene>
<comment type="similarity">
    <text evidence="1">Belongs to the bacterial ring-hydroxylating dioxygenase beta subunit family.</text>
</comment>
<dbReference type="GO" id="GO:0019380">
    <property type="term" value="P:3-phenylpropionate catabolic process"/>
    <property type="evidence" value="ECO:0007669"/>
    <property type="project" value="TreeGrafter"/>
</dbReference>
<protein>
    <submittedName>
        <fullName evidence="3">p-cumate 2,3-dioxygenase beta subunit</fullName>
        <ecNumber evidence="3">1.14.12.-</ecNumber>
    </submittedName>
</protein>
<evidence type="ECO:0000313" key="4">
    <source>
        <dbReference type="Proteomes" id="UP000585638"/>
    </source>
</evidence>
<sequence>MTGTVAVFNTASDLQQQVEQFLYHEAALLDAWRLDDWLALMHPDVEYRVPAPGSDHLDPRNTLQVIHDDHVRLKGRVTRLKSKHAHAESPHSRTLRLVTNVRVESGDGELLVHSNFHVVRTRLGQLDHFLGTYRHVLVPTGTSFLVRQRVATLDHGIVEAGGTVSIIL</sequence>
<evidence type="ECO:0000313" key="3">
    <source>
        <dbReference type="EMBL" id="MBB5891385.1"/>
    </source>
</evidence>
<dbReference type="RefSeq" id="WP_184861453.1">
    <property type="nucleotide sequence ID" value="NZ_JACHIR010000001.1"/>
</dbReference>
<keyword evidence="2 3" id="KW-0560">Oxidoreductase</keyword>
<accession>A0A7W9KFC4</accession>
<dbReference type="CDD" id="cd00667">
    <property type="entry name" value="ring_hydroxylating_dioxygenases_beta"/>
    <property type="match status" value="1"/>
</dbReference>